<dbReference type="PANTHER" id="PTHR30469:SF11">
    <property type="entry name" value="BLL4320 PROTEIN"/>
    <property type="match status" value="1"/>
</dbReference>
<dbReference type="EMBL" id="NIPW01000010">
    <property type="protein sequence ID" value="OWJ78981.1"/>
    <property type="molecule type" value="Genomic_DNA"/>
</dbReference>
<dbReference type="Gene3D" id="2.40.420.20">
    <property type="match status" value="1"/>
</dbReference>
<dbReference type="GO" id="GO:1990281">
    <property type="term" value="C:efflux pump complex"/>
    <property type="evidence" value="ECO:0007669"/>
    <property type="project" value="TreeGrafter"/>
</dbReference>
<keyword evidence="3" id="KW-0813">Transport</keyword>
<dbReference type="Proteomes" id="UP000196878">
    <property type="component" value="Unassembled WGS sequence"/>
</dbReference>
<dbReference type="Gene3D" id="2.40.30.170">
    <property type="match status" value="1"/>
</dbReference>
<feature type="compositionally biased region" description="Basic and acidic residues" evidence="4">
    <location>
        <begin position="422"/>
        <end position="432"/>
    </location>
</feature>
<evidence type="ECO:0000259" key="8">
    <source>
        <dbReference type="Pfam" id="PF25967"/>
    </source>
</evidence>
<feature type="domain" description="CusB-like beta-barrel" evidence="7">
    <location>
        <begin position="253"/>
        <end position="325"/>
    </location>
</feature>
<evidence type="ECO:0000256" key="5">
    <source>
        <dbReference type="SAM" id="Phobius"/>
    </source>
</evidence>
<dbReference type="OrthoDB" id="9806939at2"/>
<evidence type="ECO:0000313" key="9">
    <source>
        <dbReference type="EMBL" id="OWJ78981.1"/>
    </source>
</evidence>
<organism evidence="9 10">
    <name type="scientific">Haematobacter genomosp. 1</name>
    <dbReference type="NCBI Taxonomy" id="366618"/>
    <lineage>
        <taxon>Bacteria</taxon>
        <taxon>Pseudomonadati</taxon>
        <taxon>Pseudomonadota</taxon>
        <taxon>Alphaproteobacteria</taxon>
        <taxon>Rhodobacterales</taxon>
        <taxon>Paracoccaceae</taxon>
        <taxon>Haematobacter</taxon>
    </lineage>
</organism>
<dbReference type="AlphaFoldDB" id="A0A212ADA5"/>
<evidence type="ECO:0000256" key="2">
    <source>
        <dbReference type="ARBA" id="ARBA00009477"/>
    </source>
</evidence>
<comment type="subcellular location">
    <subcellularLocation>
        <location evidence="1">Cell envelope</location>
    </subcellularLocation>
</comment>
<feature type="transmembrane region" description="Helical" evidence="5">
    <location>
        <begin position="43"/>
        <end position="60"/>
    </location>
</feature>
<gene>
    <name evidence="9" type="ORF">CDV49_07795</name>
</gene>
<dbReference type="GO" id="GO:0015562">
    <property type="term" value="F:efflux transmembrane transporter activity"/>
    <property type="evidence" value="ECO:0007669"/>
    <property type="project" value="TreeGrafter"/>
</dbReference>
<dbReference type="InterPro" id="IPR006143">
    <property type="entry name" value="RND_pump_MFP"/>
</dbReference>
<dbReference type="InterPro" id="IPR058625">
    <property type="entry name" value="MdtA-like_BSH"/>
</dbReference>
<evidence type="ECO:0000259" key="7">
    <source>
        <dbReference type="Pfam" id="PF25954"/>
    </source>
</evidence>
<evidence type="ECO:0000256" key="3">
    <source>
        <dbReference type="ARBA" id="ARBA00022448"/>
    </source>
</evidence>
<accession>A0A212ADA5</accession>
<dbReference type="InterPro" id="IPR058627">
    <property type="entry name" value="MdtA-like_C"/>
</dbReference>
<feature type="region of interest" description="Disordered" evidence="4">
    <location>
        <begin position="402"/>
        <end position="432"/>
    </location>
</feature>
<keyword evidence="5" id="KW-1133">Transmembrane helix</keyword>
<feature type="domain" description="Multidrug resistance protein MdtA-like C-terminal permuted SH3" evidence="8">
    <location>
        <begin position="335"/>
        <end position="390"/>
    </location>
</feature>
<keyword evidence="10" id="KW-1185">Reference proteome</keyword>
<comment type="similarity">
    <text evidence="2">Belongs to the membrane fusion protein (MFP) (TC 8.A.1) family.</text>
</comment>
<dbReference type="SUPFAM" id="SSF111369">
    <property type="entry name" value="HlyD-like secretion proteins"/>
    <property type="match status" value="1"/>
</dbReference>
<dbReference type="Pfam" id="PF25954">
    <property type="entry name" value="Beta-barrel_RND_2"/>
    <property type="match status" value="1"/>
</dbReference>
<keyword evidence="5" id="KW-0812">Transmembrane</keyword>
<dbReference type="NCBIfam" id="TIGR01730">
    <property type="entry name" value="RND_mfp"/>
    <property type="match status" value="1"/>
</dbReference>
<evidence type="ECO:0000313" key="10">
    <source>
        <dbReference type="Proteomes" id="UP000196878"/>
    </source>
</evidence>
<dbReference type="Gene3D" id="2.40.50.100">
    <property type="match status" value="1"/>
</dbReference>
<dbReference type="Pfam" id="PF25917">
    <property type="entry name" value="BSH_RND"/>
    <property type="match status" value="1"/>
</dbReference>
<evidence type="ECO:0000259" key="6">
    <source>
        <dbReference type="Pfam" id="PF25917"/>
    </source>
</evidence>
<dbReference type="PANTHER" id="PTHR30469">
    <property type="entry name" value="MULTIDRUG RESISTANCE PROTEIN MDTA"/>
    <property type="match status" value="1"/>
</dbReference>
<dbReference type="Pfam" id="PF25967">
    <property type="entry name" value="RND-MFP_C"/>
    <property type="match status" value="1"/>
</dbReference>
<keyword evidence="5" id="KW-0472">Membrane</keyword>
<dbReference type="InterPro" id="IPR058792">
    <property type="entry name" value="Beta-barrel_RND_2"/>
</dbReference>
<comment type="caution">
    <text evidence="9">The sequence shown here is derived from an EMBL/GenBank/DDBJ whole genome shotgun (WGS) entry which is preliminary data.</text>
</comment>
<reference evidence="9 10" key="1">
    <citation type="submission" date="2016-12" db="EMBL/GenBank/DDBJ databases">
        <title>Comparison of Traditional DNA-DNA Hybridization with In Silico Genomic Analysis.</title>
        <authorList>
            <person name="Nicholson A.C."/>
            <person name="Humrighouse B.W."/>
            <person name="Graziano J."/>
            <person name="Lasker B."/>
            <person name="Whitney A.M."/>
            <person name="Mcquiston J.R."/>
        </authorList>
    </citation>
    <scope>NUCLEOTIDE SEQUENCE [LARGE SCALE GENOMIC DNA]</scope>
    <source>
        <strain evidence="9 10">H2240</strain>
    </source>
</reference>
<proteinExistence type="inferred from homology"/>
<evidence type="ECO:0000256" key="1">
    <source>
        <dbReference type="ARBA" id="ARBA00004196"/>
    </source>
</evidence>
<evidence type="ECO:0000256" key="4">
    <source>
        <dbReference type="SAM" id="MobiDB-lite"/>
    </source>
</evidence>
<sequence length="432" mass="46141">MSRHTISLCRTRLHSVRRIGETGKGQTLLPASRKARMKPSRQIATALVLAIAGAAAWARLDPGAQARLEPLGLGWLAGAPAAEHQADLPMGIPSVVAEPVRLAAVADQMTAIGDGRAFRSVTLRPEVSGRVVAVPVASGVRVAAGEVILSLDDEVQRIALERARLVREDAQTALERIERLHASGTTNEIQLIAARLTVETAELELRDAAHALEQRTIRAPIAGHVGLLDLDIGDQVSSATDITVIDDRSRILVEFRMPERFAGRVRAGDVLTATTLSVMGAEAAEGTVHAIDNRVDPASRSFRVQGEIGNEDDRFRSGMAFRIDMRFPGEDLPAVPPLAVQWNAAGSYVWVVRGNVVERVAIRILQRDADRVLVQAALVPGDLVVSEGSQTLRPGQQVHIAPPDAPTTAASRVPAGTAPATETRRADGGRDI</sequence>
<feature type="domain" description="Multidrug resistance protein MdtA-like barrel-sandwich hybrid" evidence="6">
    <location>
        <begin position="119"/>
        <end position="241"/>
    </location>
</feature>
<dbReference type="Gene3D" id="1.10.287.470">
    <property type="entry name" value="Helix hairpin bin"/>
    <property type="match status" value="1"/>
</dbReference>
<name>A0A212ADA5_9RHOB</name>
<protein>
    <submittedName>
        <fullName evidence="9">Efflux transporter periplasmic adaptor subunit</fullName>
    </submittedName>
</protein>